<evidence type="ECO:0000256" key="1">
    <source>
        <dbReference type="SAM" id="MobiDB-lite"/>
    </source>
</evidence>
<feature type="transmembrane region" description="Helical" evidence="2">
    <location>
        <begin position="456"/>
        <end position="473"/>
    </location>
</feature>
<dbReference type="Proteomes" id="UP001501570">
    <property type="component" value="Unassembled WGS sequence"/>
</dbReference>
<feature type="transmembrane region" description="Helical" evidence="2">
    <location>
        <begin position="249"/>
        <end position="269"/>
    </location>
</feature>
<feature type="region of interest" description="Disordered" evidence="1">
    <location>
        <begin position="1"/>
        <end position="22"/>
    </location>
</feature>
<feature type="transmembrane region" description="Helical" evidence="2">
    <location>
        <begin position="218"/>
        <end position="237"/>
    </location>
</feature>
<keyword evidence="2" id="KW-0472">Membrane</keyword>
<evidence type="ECO:0000256" key="2">
    <source>
        <dbReference type="SAM" id="Phobius"/>
    </source>
</evidence>
<evidence type="ECO:0000313" key="3">
    <source>
        <dbReference type="EMBL" id="GAA5190276.1"/>
    </source>
</evidence>
<gene>
    <name evidence="3" type="ORF">GCM10023322_45060</name>
</gene>
<evidence type="ECO:0008006" key="5">
    <source>
        <dbReference type="Google" id="ProtNLM"/>
    </source>
</evidence>
<keyword evidence="4" id="KW-1185">Reference proteome</keyword>
<keyword evidence="2" id="KW-0812">Transmembrane</keyword>
<reference evidence="4" key="1">
    <citation type="journal article" date="2019" name="Int. J. Syst. Evol. Microbiol.">
        <title>The Global Catalogue of Microorganisms (GCM) 10K type strain sequencing project: providing services to taxonomists for standard genome sequencing and annotation.</title>
        <authorList>
            <consortium name="The Broad Institute Genomics Platform"/>
            <consortium name="The Broad Institute Genome Sequencing Center for Infectious Disease"/>
            <person name="Wu L."/>
            <person name="Ma J."/>
        </authorList>
    </citation>
    <scope>NUCLEOTIDE SEQUENCE [LARGE SCALE GENOMIC DNA]</scope>
    <source>
        <strain evidence="4">JCM 18304</strain>
    </source>
</reference>
<comment type="caution">
    <text evidence="3">The sequence shown here is derived from an EMBL/GenBank/DDBJ whole genome shotgun (WGS) entry which is preliminary data.</text>
</comment>
<accession>A0ABP9S1L3</accession>
<organism evidence="3 4">
    <name type="scientific">Rugosimonospora acidiphila</name>
    <dbReference type="NCBI Taxonomy" id="556531"/>
    <lineage>
        <taxon>Bacteria</taxon>
        <taxon>Bacillati</taxon>
        <taxon>Actinomycetota</taxon>
        <taxon>Actinomycetes</taxon>
        <taxon>Micromonosporales</taxon>
        <taxon>Micromonosporaceae</taxon>
        <taxon>Rugosimonospora</taxon>
    </lineage>
</organism>
<name>A0ABP9S1L3_9ACTN</name>
<dbReference type="EMBL" id="BAABJQ010000013">
    <property type="protein sequence ID" value="GAA5190276.1"/>
    <property type="molecule type" value="Genomic_DNA"/>
</dbReference>
<protein>
    <recommendedName>
        <fullName evidence="5">Secreted protein</fullName>
    </recommendedName>
</protein>
<sequence>METADRPRPVPLASGRQRRGAGGRAPVRIRQLAAAAALGTLALAVLLTVEIGQERDGLATIADRSAPEVVATSDLYFALNDMDAQVANVLLVGDQQNLGLSRTQALNLYEQRRRQADQDVQRAASAAADPVSRQALDSVLDDLGSYEALAAQTILLDQQAPHAAGRPSTTTLARYRQATDLLKGQLLPAAQRLNDAHARTLDSTYRAQYAGLGRDRTLVIAVGAVALAVLLALQVYLTRRFRRLVNPALAAATVLAAIGLAAGAGLLSGERTHLRVAKQDAFDSIMALTRARAISYDANADESRYLVDPGRADQYQQSFLAKSQQLVALPGATLGTWNPDLAGALSAYQRDHHDIGWGGLFGTEFHNVTFSGEGAQAETTLLRLQSYELDDRRIRALAADGRLDDAIALDTSYASGGSDFAFDQYDKSLAALIAINQHAFDGAIAAGRHGLNGWTAYPWVGCGLVLTLLVAGVRPRLSEYR</sequence>
<proteinExistence type="predicted"/>
<evidence type="ECO:0000313" key="4">
    <source>
        <dbReference type="Proteomes" id="UP001501570"/>
    </source>
</evidence>
<keyword evidence="2" id="KW-1133">Transmembrane helix</keyword>